<keyword evidence="3" id="KW-1185">Reference proteome</keyword>
<dbReference type="InterPro" id="IPR000595">
    <property type="entry name" value="cNMP-bd_dom"/>
</dbReference>
<organism evidence="2 3">
    <name type="scientific">Aquimarina gracilis</name>
    <dbReference type="NCBI Taxonomy" id="874422"/>
    <lineage>
        <taxon>Bacteria</taxon>
        <taxon>Pseudomonadati</taxon>
        <taxon>Bacteroidota</taxon>
        <taxon>Flavobacteriia</taxon>
        <taxon>Flavobacteriales</taxon>
        <taxon>Flavobacteriaceae</taxon>
        <taxon>Aquimarina</taxon>
    </lineage>
</organism>
<dbReference type="Proteomes" id="UP001327027">
    <property type="component" value="Unassembled WGS sequence"/>
</dbReference>
<gene>
    <name evidence="2" type="ORF">U6A24_04765</name>
</gene>
<dbReference type="InterPro" id="IPR014710">
    <property type="entry name" value="RmlC-like_jellyroll"/>
</dbReference>
<feature type="domain" description="Cyclic nucleotide-binding" evidence="1">
    <location>
        <begin position="21"/>
        <end position="125"/>
    </location>
</feature>
<dbReference type="Gene3D" id="2.60.120.10">
    <property type="entry name" value="Jelly Rolls"/>
    <property type="match status" value="1"/>
</dbReference>
<name>A0ABU5ZRT3_9FLAO</name>
<dbReference type="CDD" id="cd00038">
    <property type="entry name" value="CAP_ED"/>
    <property type="match status" value="1"/>
</dbReference>
<accession>A0ABU5ZRT3</accession>
<comment type="caution">
    <text evidence="2">The sequence shown here is derived from an EMBL/GenBank/DDBJ whole genome shotgun (WGS) entry which is preliminary data.</text>
</comment>
<dbReference type="Pfam" id="PF00027">
    <property type="entry name" value="cNMP_binding"/>
    <property type="match status" value="1"/>
</dbReference>
<evidence type="ECO:0000313" key="3">
    <source>
        <dbReference type="Proteomes" id="UP001327027"/>
    </source>
</evidence>
<dbReference type="PROSITE" id="PS50042">
    <property type="entry name" value="CNMP_BINDING_3"/>
    <property type="match status" value="1"/>
</dbReference>
<evidence type="ECO:0000313" key="2">
    <source>
        <dbReference type="EMBL" id="MEB3344757.1"/>
    </source>
</evidence>
<proteinExistence type="predicted"/>
<dbReference type="RefSeq" id="WP_324178795.1">
    <property type="nucleotide sequence ID" value="NZ_BAABAW010000003.1"/>
</dbReference>
<dbReference type="InterPro" id="IPR018490">
    <property type="entry name" value="cNMP-bd_dom_sf"/>
</dbReference>
<dbReference type="SUPFAM" id="SSF51206">
    <property type="entry name" value="cAMP-binding domain-like"/>
    <property type="match status" value="1"/>
</dbReference>
<reference evidence="2 3" key="1">
    <citation type="journal article" date="2013" name="Int. J. Syst. Evol. Microbiol.">
        <title>Aquimarina gracilis sp. nov., isolated from the gut microflora of a mussel, Mytilus coruscus, and emended description of Aquimarina spongiae.</title>
        <authorList>
            <person name="Park S.C."/>
            <person name="Choe H.N."/>
            <person name="Baik K.S."/>
            <person name="Seong C.N."/>
        </authorList>
    </citation>
    <scope>NUCLEOTIDE SEQUENCE [LARGE SCALE GENOMIC DNA]</scope>
    <source>
        <strain evidence="2 3">PSC32</strain>
    </source>
</reference>
<sequence length="201" mass="24042">MNMLEPDKQNMPLQLLKHIRNFTEFKKEEFEKIQEYFDIQMYGKKDVILSAGSRCSFNYFVLEGCLHMFFTGENGIQRTVQFAIENWWMTDNLAYQKGGVTDFTIQGVENTTLLKISRENQEELLTKFPALEKYFRKIYEISYGASLMKMKYVFDYTKEEIYYHFTERFPQFTQRVPQYLIASYLGLTPEYVSEIRAKNRS</sequence>
<protein>
    <submittedName>
        <fullName evidence="2">Crp/Fnr family transcriptional regulator</fullName>
    </submittedName>
</protein>
<dbReference type="EMBL" id="JAYKLX010000002">
    <property type="protein sequence ID" value="MEB3344757.1"/>
    <property type="molecule type" value="Genomic_DNA"/>
</dbReference>
<evidence type="ECO:0000259" key="1">
    <source>
        <dbReference type="PROSITE" id="PS50042"/>
    </source>
</evidence>